<name>A0ABX8VBL5_9FLAO</name>
<sequence length="1778" mass="187649">MKNTTFLRSASDYGKNSKRWLLSYLTLFTLLSITAVSAQGTIGIGSGSATSANRVPIYSCYNYTYSQQIIQASEFATSGGVAGDITKVSYFYNSGGTNLANWNEWTVYLGHTTKTEFSSTTDWEDLANLTEVYSGAITPVAGEWFEITFTVPFNYDGTSNLIIAIDENVPGYSCTANFGSYSGNSNTGLFYFSDGTNPDPAAPPTGTLTSTLARIEFEGAVASCLAPSGLAVTTMGTNDADIAWDAVAAATDGYEYYHSTSNTTPVEATVATGTAASGDVSANIAGLTSNTTYYVWIRSNCGAGSVSSWSASTSFTTLCDATDVPYMQDVESATTPGVPACIITENAGLGNNWTTVTNPGYGFTDTTFRYQYNSSNAANAWFYLQGLNLTAGTSYRLSYTYGNDFTFYTEKLRVSYGTSAGAAAMLTELADHPDISSASPTTTFVDFTPTTTGVYYIGFNAYSAANQNRLFVDDISVTLTPTCEPVTGVVATTTSFTSGNVVWNESTDLPANGYEYYISTDATEPTGATIATGDVAAGVLTADLTGLTQDTEYYVWVRSACSDTDLSPWAGPSSFVTSYCTPAPTSVDNDGIINVDMGTISNATDAEAGNYADYSAQSTDAFVGATVDFAITYGTGYTYGTKIWIDWNDDTDFDDDGELVYTGLSESDNPTILTGSFAIPADAGLVGSHRVRIGGTDNNSGGTPCYTGSYGSYEDYSINIVMPPAPVITEFTPASYCAADGDITITGTGLGNATLEIGGEAITIDTNTDTEIVANVAAGISGTVAVTTVGGTDTTTDVFEVTTPATLTLSGTETTICDGNDTELVTITAGAADFDVYEWSPSDSVTGNATDGYTFSPSETTTFTLTASQSAGSCVVMVDYIVNVNPVPDPVTVTPETTDACFGEAIALMAEGGTSIIPIDYCVPTVGNTGASGDYIGSFSFADIENNDSGDAVTDYTYYSDLTANVEAGETYDLTVDAGGIFGQGFRIWIDYNMDGEFTTDESVYDSGSSGTDEFTGSVTISTTAFNGLTRMRVGCRYNAVPADADACGHTGYGEWEDYNVMVTGGQNAVDYVWSPIEGLYEDAEATIPYTGTGMQTVYAMPMATVTYTATVTTDLGCPASDTATLNITFTPAPTGDAEANFTTAATVADLVAMGTDIQWYNVATGGTALAATDDLSSGMYYATQTLDGCESGNRLAVMVTIPEMDWVNLQWPPMMEIVEGTTGTAYAQGYEPGVTPGAGPGIGVSAWIAVSTEDTDPSTWTNWVPMAFNTQVGNNDEFMAEIGEGLEPGTYYYASRFQYLQGPYSYGGYSADGGSFWDGVDYVSGMLTVTCGTMAPMADANQAVCDAGTIADLVVMGENIQWYDAEVDGAMLADTDALVDGMTYYASQTIDCESLTRTAVTVTINVTAAPMGDAEQTFEDGATVADLMAMGENIQWYDAEVDGAMLAATDMLVDGMMYYASQTMNDCESQDRLAVMATVNAPAIDYVNLQYPGEVTVSIAQSAMIYVQAYEAGVTEGTGPGFGVTAWIGVSTENTDPSTWDTWIPTTFNIQSGNNDEYVAEIGANLEPGTYYYASRVQLHEGSYMYGGYNEQGGNTWDGVMYVNGVLNVLCDTPAPDGATEQIVAYAGDAPVIANLDVTGTDVVWYPTAQDAIDGTNPLTSESVVEEGSTYYATQTINGCTGVVSLAVTVTGLLSDGIFDINSFNYYPNPVKDVLTIQHSSDITSVSVFNMLGQQVMVKQPNTTDAKLDMSALSDGTYIVTINADKTVKTIKVVKKQ</sequence>
<dbReference type="Gene3D" id="2.60.120.200">
    <property type="match status" value="1"/>
</dbReference>
<evidence type="ECO:0000259" key="2">
    <source>
        <dbReference type="PROSITE" id="PS50853"/>
    </source>
</evidence>
<dbReference type="InterPro" id="IPR044023">
    <property type="entry name" value="Ig_7"/>
</dbReference>
<dbReference type="InterPro" id="IPR014756">
    <property type="entry name" value="Ig_E-set"/>
</dbReference>
<dbReference type="InterPro" id="IPR003961">
    <property type="entry name" value="FN3_dom"/>
</dbReference>
<dbReference type="Gene3D" id="2.60.40.10">
    <property type="entry name" value="Immunoglobulins"/>
    <property type="match status" value="3"/>
</dbReference>
<proteinExistence type="predicted"/>
<organism evidence="3 4">
    <name type="scientific">Flavobacterium litorale</name>
    <dbReference type="NCBI Taxonomy" id="2856519"/>
    <lineage>
        <taxon>Bacteria</taxon>
        <taxon>Pseudomonadati</taxon>
        <taxon>Bacteroidota</taxon>
        <taxon>Flavobacteriia</taxon>
        <taxon>Flavobacteriales</taxon>
        <taxon>Flavobacteriaceae</taxon>
        <taxon>Flavobacterium</taxon>
    </lineage>
</organism>
<keyword evidence="1" id="KW-0732">Signal</keyword>
<dbReference type="SUPFAM" id="SSF81296">
    <property type="entry name" value="E set domains"/>
    <property type="match status" value="1"/>
</dbReference>
<dbReference type="NCBIfam" id="TIGR04183">
    <property type="entry name" value="Por_Secre_tail"/>
    <property type="match status" value="1"/>
</dbReference>
<dbReference type="Pfam" id="PF19081">
    <property type="entry name" value="Ig_7"/>
    <property type="match status" value="1"/>
</dbReference>
<reference evidence="3 4" key="1">
    <citation type="submission" date="2021-07" db="EMBL/GenBank/DDBJ databases">
        <title>Flavobacterium WSW3-B6 sp.nov, isolated from seaweed.</title>
        <authorList>
            <person name="Muhammad N."/>
            <person name="Ho H."/>
            <person name="Lee Y.-J."/>
            <person name="Nguyen T."/>
            <person name="Ho J."/>
            <person name="Kim S.-G."/>
        </authorList>
    </citation>
    <scope>NUCLEOTIDE SEQUENCE [LARGE SCALE GENOMIC DNA]</scope>
    <source>
        <strain evidence="3 4">WSW3-B6</strain>
    </source>
</reference>
<dbReference type="PROSITE" id="PS50853">
    <property type="entry name" value="FN3"/>
    <property type="match status" value="2"/>
</dbReference>
<evidence type="ECO:0000256" key="1">
    <source>
        <dbReference type="ARBA" id="ARBA00022729"/>
    </source>
</evidence>
<dbReference type="CDD" id="cd00063">
    <property type="entry name" value="FN3"/>
    <property type="match status" value="2"/>
</dbReference>
<feature type="domain" description="Fibronectin type-III" evidence="2">
    <location>
        <begin position="226"/>
        <end position="320"/>
    </location>
</feature>
<keyword evidence="4" id="KW-1185">Reference proteome</keyword>
<dbReference type="InterPro" id="IPR045474">
    <property type="entry name" value="GEVED"/>
</dbReference>
<dbReference type="RefSeq" id="WP_220640394.1">
    <property type="nucleotide sequence ID" value="NZ_CP080429.1"/>
</dbReference>
<dbReference type="EMBL" id="CP080429">
    <property type="protein sequence ID" value="QYJ68049.1"/>
    <property type="molecule type" value="Genomic_DNA"/>
</dbReference>
<dbReference type="InterPro" id="IPR036116">
    <property type="entry name" value="FN3_sf"/>
</dbReference>
<dbReference type="InterPro" id="IPR026444">
    <property type="entry name" value="Secre_tail"/>
</dbReference>
<protein>
    <submittedName>
        <fullName evidence="3">T9SS type A sorting domain-containing protein</fullName>
    </submittedName>
</protein>
<dbReference type="SMART" id="SM00060">
    <property type="entry name" value="FN3"/>
    <property type="match status" value="2"/>
</dbReference>
<dbReference type="SUPFAM" id="SSF49265">
    <property type="entry name" value="Fibronectin type III"/>
    <property type="match status" value="1"/>
</dbReference>
<accession>A0ABX8VBL5</accession>
<feature type="domain" description="Fibronectin type-III" evidence="2">
    <location>
        <begin position="485"/>
        <end position="584"/>
    </location>
</feature>
<gene>
    <name evidence="3" type="ORF">K1I41_11005</name>
</gene>
<dbReference type="Pfam" id="PF20009">
    <property type="entry name" value="GEVED"/>
    <property type="match status" value="2"/>
</dbReference>
<dbReference type="Pfam" id="PF18962">
    <property type="entry name" value="Por_Secre_tail"/>
    <property type="match status" value="1"/>
</dbReference>
<dbReference type="Proteomes" id="UP000825381">
    <property type="component" value="Chromosome"/>
</dbReference>
<dbReference type="InterPro" id="IPR013783">
    <property type="entry name" value="Ig-like_fold"/>
</dbReference>
<evidence type="ECO:0000313" key="4">
    <source>
        <dbReference type="Proteomes" id="UP000825381"/>
    </source>
</evidence>
<evidence type="ECO:0000313" key="3">
    <source>
        <dbReference type="EMBL" id="QYJ68049.1"/>
    </source>
</evidence>